<evidence type="ECO:0000256" key="1">
    <source>
        <dbReference type="ARBA" id="ARBA00004173"/>
    </source>
</evidence>
<evidence type="ECO:0000313" key="14">
    <source>
        <dbReference type="EMBL" id="GFY58178.1"/>
    </source>
</evidence>
<evidence type="ECO:0000256" key="8">
    <source>
        <dbReference type="ARBA" id="ARBA00023128"/>
    </source>
</evidence>
<keyword evidence="5" id="KW-0809">Transit peptide</keyword>
<dbReference type="Gene3D" id="1.10.1040.10">
    <property type="entry name" value="N-(1-d-carboxylethyl)-l-norvaline Dehydrogenase, domain 2"/>
    <property type="match status" value="1"/>
</dbReference>
<dbReference type="GO" id="GO:0006574">
    <property type="term" value="P:L-valine catabolic process"/>
    <property type="evidence" value="ECO:0007669"/>
    <property type="project" value="TreeGrafter"/>
</dbReference>
<feature type="domain" description="3-hydroxyisobutyrate dehydrogenase-like NAD-binding" evidence="13">
    <location>
        <begin position="199"/>
        <end position="316"/>
    </location>
</feature>
<keyword evidence="15" id="KW-1185">Reference proteome</keyword>
<dbReference type="FunFam" id="3.40.50.720:FF:000119">
    <property type="entry name" value="3-hydroxyisobutyrate dehydrogenase"/>
    <property type="match status" value="1"/>
</dbReference>
<sequence length="342" mass="36763">MAAKLLSFINVYRNLLHNTGRLKLHFRNIKRSASCASIGFIGLGNMGRHMARNLLDKGHSITVFDVYPEAMTQLVDSGALIAQHPAEMAQNCDRIITMLPSSPHVHEVYTAEQGIFQQVKPGTLLIDCSTIDPSTTRDLAVMAEKRGALFLDAPVSGGVNAAKNATLTFMVGAKESEFNAVKDILLCMGQNAVHCGPVGTGQGAKICNNMALAISMIGTSEAMNLGIRLGLDPKMMGKILNMSSGRSWASEVYNPVPGVMENVPAASDYRGGFGTALMAKDLGLAQQAALKTASPTPMGSLAHQIYRMMMNKENEDLITFLIHKGRPLVYIDGGNTDLKNIL</sequence>
<comment type="pathway">
    <text evidence="2 11">Amino-acid degradation; L-valine degradation.</text>
</comment>
<dbReference type="InterPro" id="IPR011548">
    <property type="entry name" value="HIBADH"/>
</dbReference>
<dbReference type="SUPFAM" id="SSF51735">
    <property type="entry name" value="NAD(P)-binding Rossmann-fold domains"/>
    <property type="match status" value="1"/>
</dbReference>
<evidence type="ECO:0000256" key="6">
    <source>
        <dbReference type="ARBA" id="ARBA00023002"/>
    </source>
</evidence>
<dbReference type="FunFam" id="1.10.1040.10:FF:000006">
    <property type="entry name" value="3-hydroxyisobutyrate dehydrogenase"/>
    <property type="match status" value="1"/>
</dbReference>
<evidence type="ECO:0000256" key="3">
    <source>
        <dbReference type="ARBA" id="ARBA00006013"/>
    </source>
</evidence>
<dbReference type="GO" id="GO:0050661">
    <property type="term" value="F:NADP binding"/>
    <property type="evidence" value="ECO:0007669"/>
    <property type="project" value="InterPro"/>
</dbReference>
<evidence type="ECO:0000313" key="15">
    <source>
        <dbReference type="Proteomes" id="UP000886998"/>
    </source>
</evidence>
<dbReference type="InterPro" id="IPR029154">
    <property type="entry name" value="HIBADH-like_NADP-bd"/>
</dbReference>
<feature type="domain" description="6-phosphogluconate dehydrogenase NADP-binding" evidence="12">
    <location>
        <begin position="37"/>
        <end position="196"/>
    </location>
</feature>
<dbReference type="Pfam" id="PF03446">
    <property type="entry name" value="NAD_binding_2"/>
    <property type="match status" value="1"/>
</dbReference>
<dbReference type="PIRSF" id="PIRSF000103">
    <property type="entry name" value="HIBADH"/>
    <property type="match status" value="1"/>
</dbReference>
<dbReference type="Gene3D" id="3.40.50.720">
    <property type="entry name" value="NAD(P)-binding Rossmann-like Domain"/>
    <property type="match status" value="1"/>
</dbReference>
<evidence type="ECO:0000256" key="9">
    <source>
        <dbReference type="ARBA" id="ARBA00049197"/>
    </source>
</evidence>
<feature type="active site" evidence="10">
    <location>
        <position position="205"/>
    </location>
</feature>
<organism evidence="14 15">
    <name type="scientific">Trichonephila inaurata madagascariensis</name>
    <dbReference type="NCBI Taxonomy" id="2747483"/>
    <lineage>
        <taxon>Eukaryota</taxon>
        <taxon>Metazoa</taxon>
        <taxon>Ecdysozoa</taxon>
        <taxon>Arthropoda</taxon>
        <taxon>Chelicerata</taxon>
        <taxon>Arachnida</taxon>
        <taxon>Araneae</taxon>
        <taxon>Araneomorphae</taxon>
        <taxon>Entelegynae</taxon>
        <taxon>Araneoidea</taxon>
        <taxon>Nephilidae</taxon>
        <taxon>Trichonephila</taxon>
        <taxon>Trichonephila inaurata</taxon>
    </lineage>
</organism>
<gene>
    <name evidence="14" type="primary">HIBADH</name>
    <name evidence="14" type="ORF">TNIN_94361</name>
</gene>
<dbReference type="AlphaFoldDB" id="A0A8X6XQ91"/>
<dbReference type="InterPro" id="IPR002204">
    <property type="entry name" value="3-OH-isobutyrate_DH-rel_CS"/>
</dbReference>
<keyword evidence="7 11" id="KW-0520">NAD</keyword>
<dbReference type="NCBIfam" id="TIGR01692">
    <property type="entry name" value="HIBADH"/>
    <property type="match status" value="1"/>
</dbReference>
<dbReference type="EC" id="1.1.1.31" evidence="11"/>
<dbReference type="PANTHER" id="PTHR22981">
    <property type="entry name" value="3-HYDROXYISOBUTYRATE DEHYDROGENASE-RELATED"/>
    <property type="match status" value="1"/>
</dbReference>
<evidence type="ECO:0000259" key="13">
    <source>
        <dbReference type="Pfam" id="PF14833"/>
    </source>
</evidence>
<keyword evidence="4 11" id="KW-0101">Branched-chain amino acid catabolism</keyword>
<protein>
    <recommendedName>
        <fullName evidence="11">3-hydroxyisobutyrate dehydrogenase</fullName>
        <shortName evidence="11">HIBADH</shortName>
        <ecNumber evidence="11">1.1.1.31</ecNumber>
    </recommendedName>
</protein>
<evidence type="ECO:0000256" key="5">
    <source>
        <dbReference type="ARBA" id="ARBA00022946"/>
    </source>
</evidence>
<evidence type="ECO:0000256" key="2">
    <source>
        <dbReference type="ARBA" id="ARBA00005109"/>
    </source>
</evidence>
<dbReference type="InterPro" id="IPR015815">
    <property type="entry name" value="HIBADH-related"/>
</dbReference>
<name>A0A8X6XQ91_9ARAC</name>
<evidence type="ECO:0000256" key="10">
    <source>
        <dbReference type="PIRSR" id="PIRSR000103-1"/>
    </source>
</evidence>
<comment type="subcellular location">
    <subcellularLocation>
        <location evidence="1">Mitochondrion</location>
    </subcellularLocation>
</comment>
<dbReference type="SUPFAM" id="SSF48179">
    <property type="entry name" value="6-phosphogluconate dehydrogenase C-terminal domain-like"/>
    <property type="match status" value="1"/>
</dbReference>
<dbReference type="Proteomes" id="UP000886998">
    <property type="component" value="Unassembled WGS sequence"/>
</dbReference>
<dbReference type="PANTHER" id="PTHR22981:SF7">
    <property type="entry name" value="3-HYDROXYISOBUTYRATE DEHYDROGENASE, MITOCHONDRIAL"/>
    <property type="match status" value="1"/>
</dbReference>
<comment type="caution">
    <text evidence="14">The sequence shown here is derived from an EMBL/GenBank/DDBJ whole genome shotgun (WGS) entry which is preliminary data.</text>
</comment>
<evidence type="ECO:0000259" key="12">
    <source>
        <dbReference type="Pfam" id="PF03446"/>
    </source>
</evidence>
<dbReference type="EMBL" id="BMAV01011943">
    <property type="protein sequence ID" value="GFY58178.1"/>
    <property type="molecule type" value="Genomic_DNA"/>
</dbReference>
<dbReference type="InterPro" id="IPR006115">
    <property type="entry name" value="6PGDH_NADP-bd"/>
</dbReference>
<dbReference type="InterPro" id="IPR013328">
    <property type="entry name" value="6PGD_dom2"/>
</dbReference>
<dbReference type="GO" id="GO:0051287">
    <property type="term" value="F:NAD binding"/>
    <property type="evidence" value="ECO:0007669"/>
    <property type="project" value="InterPro"/>
</dbReference>
<comment type="catalytic activity">
    <reaction evidence="9 11">
        <text>3-hydroxy-2-methylpropanoate + NAD(+) = 2-methyl-3-oxopropanoate + NADH + H(+)</text>
        <dbReference type="Rhea" id="RHEA:17681"/>
        <dbReference type="ChEBI" id="CHEBI:11805"/>
        <dbReference type="ChEBI" id="CHEBI:15378"/>
        <dbReference type="ChEBI" id="CHEBI:57540"/>
        <dbReference type="ChEBI" id="CHEBI:57700"/>
        <dbReference type="ChEBI" id="CHEBI:57945"/>
        <dbReference type="EC" id="1.1.1.31"/>
    </reaction>
</comment>
<evidence type="ECO:0000256" key="7">
    <source>
        <dbReference type="ARBA" id="ARBA00023027"/>
    </source>
</evidence>
<reference evidence="14" key="1">
    <citation type="submission" date="2020-08" db="EMBL/GenBank/DDBJ databases">
        <title>Multicomponent nature underlies the extraordinary mechanical properties of spider dragline silk.</title>
        <authorList>
            <person name="Kono N."/>
            <person name="Nakamura H."/>
            <person name="Mori M."/>
            <person name="Yoshida Y."/>
            <person name="Ohtoshi R."/>
            <person name="Malay A.D."/>
            <person name="Moran D.A.P."/>
            <person name="Tomita M."/>
            <person name="Numata K."/>
            <person name="Arakawa K."/>
        </authorList>
    </citation>
    <scope>NUCLEOTIDE SEQUENCE</scope>
</reference>
<accession>A0A8X6XQ91</accession>
<dbReference type="GO" id="GO:0008442">
    <property type="term" value="F:3-hydroxyisobutyrate dehydrogenase activity"/>
    <property type="evidence" value="ECO:0007669"/>
    <property type="project" value="UniProtKB-EC"/>
</dbReference>
<evidence type="ECO:0000256" key="4">
    <source>
        <dbReference type="ARBA" id="ARBA00022456"/>
    </source>
</evidence>
<comment type="similarity">
    <text evidence="3">Belongs to the HIBADH-related family. 3-hydroxyisobutyrate dehydrogenase subfamily.</text>
</comment>
<evidence type="ECO:0000256" key="11">
    <source>
        <dbReference type="RuleBase" id="RU910714"/>
    </source>
</evidence>
<keyword evidence="6 11" id="KW-0560">Oxidoreductase</keyword>
<dbReference type="OrthoDB" id="435038at2759"/>
<dbReference type="InterPro" id="IPR008927">
    <property type="entry name" value="6-PGluconate_DH-like_C_sf"/>
</dbReference>
<dbReference type="GO" id="GO:0005739">
    <property type="term" value="C:mitochondrion"/>
    <property type="evidence" value="ECO:0007669"/>
    <property type="project" value="UniProtKB-SubCell"/>
</dbReference>
<dbReference type="Pfam" id="PF14833">
    <property type="entry name" value="NAD_binding_11"/>
    <property type="match status" value="1"/>
</dbReference>
<dbReference type="PROSITE" id="PS00895">
    <property type="entry name" value="3_HYDROXYISOBUT_DH"/>
    <property type="match status" value="1"/>
</dbReference>
<proteinExistence type="inferred from homology"/>
<keyword evidence="8" id="KW-0496">Mitochondrion</keyword>
<dbReference type="InterPro" id="IPR036291">
    <property type="entry name" value="NAD(P)-bd_dom_sf"/>
</dbReference>